<organism evidence="2 3">
    <name type="scientific">Mesonia hippocampi</name>
    <dbReference type="NCBI Taxonomy" id="1628250"/>
    <lineage>
        <taxon>Bacteria</taxon>
        <taxon>Pseudomonadati</taxon>
        <taxon>Bacteroidota</taxon>
        <taxon>Flavobacteriia</taxon>
        <taxon>Flavobacteriales</taxon>
        <taxon>Flavobacteriaceae</taxon>
        <taxon>Mesonia</taxon>
    </lineage>
</organism>
<protein>
    <submittedName>
        <fullName evidence="2">Amino acid permease</fullName>
    </submittedName>
</protein>
<evidence type="ECO:0000313" key="2">
    <source>
        <dbReference type="EMBL" id="MBB4119793.1"/>
    </source>
</evidence>
<dbReference type="EMBL" id="JACIFO010000010">
    <property type="protein sequence ID" value="MBB4119793.1"/>
    <property type="molecule type" value="Genomic_DNA"/>
</dbReference>
<dbReference type="Proteomes" id="UP000553034">
    <property type="component" value="Unassembled WGS sequence"/>
</dbReference>
<feature type="transmembrane region" description="Helical" evidence="1">
    <location>
        <begin position="80"/>
        <end position="97"/>
    </location>
</feature>
<gene>
    <name evidence="2" type="ORF">GGR32_002099</name>
</gene>
<accession>A0A840ETD5</accession>
<dbReference type="AlphaFoldDB" id="A0A840ETD5"/>
<dbReference type="RefSeq" id="WP_183478137.1">
    <property type="nucleotide sequence ID" value="NZ_JACIFO010000010.1"/>
</dbReference>
<proteinExistence type="predicted"/>
<keyword evidence="1" id="KW-0812">Transmembrane</keyword>
<keyword evidence="1" id="KW-1133">Transmembrane helix</keyword>
<evidence type="ECO:0000313" key="3">
    <source>
        <dbReference type="Proteomes" id="UP000553034"/>
    </source>
</evidence>
<comment type="caution">
    <text evidence="2">The sequence shown here is derived from an EMBL/GenBank/DDBJ whole genome shotgun (WGS) entry which is preliminary data.</text>
</comment>
<evidence type="ECO:0000256" key="1">
    <source>
        <dbReference type="SAM" id="Phobius"/>
    </source>
</evidence>
<sequence length="144" mass="16577">MAKIIIKRVSEFQNRLGKVKVYANQKLIGVITDGETKVFEVKAGTYTLKLKTKWLGSNTTTITLKENDNYAFKLSGLKQGKMLISTALILSILFAFFNDRINVFAKGFFLLIMIIIVSYFIYYFTFGRNKYLKLEEIKIPIKPL</sequence>
<keyword evidence="3" id="KW-1185">Reference proteome</keyword>
<keyword evidence="1" id="KW-0472">Membrane</keyword>
<reference evidence="2 3" key="1">
    <citation type="submission" date="2020-08" db="EMBL/GenBank/DDBJ databases">
        <title>Genomic Encyclopedia of Type Strains, Phase IV (KMG-IV): sequencing the most valuable type-strain genomes for metagenomic binning, comparative biology and taxonomic classification.</title>
        <authorList>
            <person name="Goeker M."/>
        </authorList>
    </citation>
    <scope>NUCLEOTIDE SEQUENCE [LARGE SCALE GENOMIC DNA]</scope>
    <source>
        <strain evidence="2 3">DSM 29568</strain>
    </source>
</reference>
<feature type="transmembrane region" description="Helical" evidence="1">
    <location>
        <begin position="103"/>
        <end position="124"/>
    </location>
</feature>
<name>A0A840ETD5_9FLAO</name>